<dbReference type="GeneID" id="40726919"/>
<evidence type="ECO:0000259" key="2">
    <source>
        <dbReference type="PROSITE" id="PS50206"/>
    </source>
</evidence>
<dbReference type="AlphaFoldDB" id="A0A4U7KTG7"/>
<evidence type="ECO:0000313" key="3">
    <source>
        <dbReference type="EMBL" id="TKY87347.1"/>
    </source>
</evidence>
<dbReference type="OrthoDB" id="8300214at2759"/>
<protein>
    <recommendedName>
        <fullName evidence="2">Rhodanese domain-containing protein</fullName>
    </recommendedName>
</protein>
<feature type="domain" description="Rhodanese" evidence="2">
    <location>
        <begin position="60"/>
        <end position="162"/>
    </location>
</feature>
<feature type="region of interest" description="Disordered" evidence="1">
    <location>
        <begin position="1"/>
        <end position="23"/>
    </location>
</feature>
<dbReference type="RefSeq" id="XP_029739332.1">
    <property type="nucleotide sequence ID" value="XM_029884622.1"/>
</dbReference>
<dbReference type="Gene3D" id="3.40.250.10">
    <property type="entry name" value="Rhodanese-like domain"/>
    <property type="match status" value="1"/>
</dbReference>
<reference evidence="3 4" key="1">
    <citation type="submission" date="2019-05" db="EMBL/GenBank/DDBJ databases">
        <title>Sporisorium graminicola CBS 10092 draft sequencing and annotation.</title>
        <authorList>
            <person name="Solano-Gonzalez S."/>
            <person name="Caddick M.X."/>
            <person name="Darby A."/>
        </authorList>
    </citation>
    <scope>NUCLEOTIDE SEQUENCE [LARGE SCALE GENOMIC DNA]</scope>
    <source>
        <strain evidence="3 4">CBS 10092</strain>
    </source>
</reference>
<proteinExistence type="predicted"/>
<dbReference type="PROSITE" id="PS50206">
    <property type="entry name" value="RHODANESE_3"/>
    <property type="match status" value="1"/>
</dbReference>
<dbReference type="InterPro" id="IPR036873">
    <property type="entry name" value="Rhodanese-like_dom_sf"/>
</dbReference>
<comment type="caution">
    <text evidence="3">The sequence shown here is derived from an EMBL/GenBank/DDBJ whole genome shotgun (WGS) entry which is preliminary data.</text>
</comment>
<dbReference type="EMBL" id="SRRM01000014">
    <property type="protein sequence ID" value="TKY87347.1"/>
    <property type="molecule type" value="Genomic_DNA"/>
</dbReference>
<evidence type="ECO:0000256" key="1">
    <source>
        <dbReference type="SAM" id="MobiDB-lite"/>
    </source>
</evidence>
<dbReference type="InterPro" id="IPR001763">
    <property type="entry name" value="Rhodanese-like_dom"/>
</dbReference>
<gene>
    <name evidence="3" type="ORF">EX895_004024</name>
</gene>
<sequence length="186" mass="20313">MVPFHQPLPSRARMHTPTMTPADEHPINQGDWWKIYGEPTTKPGSISVDELTAWYGEKTPAKDFVVVDVRRSDCDYILPGAINLPAHTLPATLLSLVPILSTIPKLIFHCNSSKGRGTRAAGWVADALVKLHTQSGASEAQAQQSIAQQVLILTGGIVAWTEKHGKRPLETRGQPWDGKELSAIPL</sequence>
<dbReference type="Proteomes" id="UP000306050">
    <property type="component" value="Chromosome SGRAM_22"/>
</dbReference>
<name>A0A4U7KTG7_9BASI</name>
<dbReference type="SUPFAM" id="SSF52821">
    <property type="entry name" value="Rhodanese/Cell cycle control phosphatase"/>
    <property type="match status" value="1"/>
</dbReference>
<evidence type="ECO:0000313" key="4">
    <source>
        <dbReference type="Proteomes" id="UP000306050"/>
    </source>
</evidence>
<organism evidence="3 4">
    <name type="scientific">Sporisorium graminicola</name>
    <dbReference type="NCBI Taxonomy" id="280036"/>
    <lineage>
        <taxon>Eukaryota</taxon>
        <taxon>Fungi</taxon>
        <taxon>Dikarya</taxon>
        <taxon>Basidiomycota</taxon>
        <taxon>Ustilaginomycotina</taxon>
        <taxon>Ustilaginomycetes</taxon>
        <taxon>Ustilaginales</taxon>
        <taxon>Ustilaginaceae</taxon>
        <taxon>Sporisorium</taxon>
    </lineage>
</organism>
<accession>A0A4U7KTG7</accession>
<dbReference type="KEGG" id="sgra:EX895_004024"/>
<keyword evidence="4" id="KW-1185">Reference proteome</keyword>
<dbReference type="Pfam" id="PF00581">
    <property type="entry name" value="Rhodanese"/>
    <property type="match status" value="1"/>
</dbReference>